<dbReference type="SMART" id="SM00320">
    <property type="entry name" value="WD40"/>
    <property type="match status" value="4"/>
</dbReference>
<feature type="region of interest" description="Disordered" evidence="1">
    <location>
        <begin position="1"/>
        <end position="25"/>
    </location>
</feature>
<protein>
    <submittedName>
        <fullName evidence="2">WD40 repeat domain-containing protein</fullName>
    </submittedName>
</protein>
<dbReference type="Gene3D" id="2.130.10.10">
    <property type="entry name" value="YVTN repeat-like/Quinoprotein amine dehydrogenase"/>
    <property type="match status" value="2"/>
</dbReference>
<feature type="compositionally biased region" description="Basic and acidic residues" evidence="1">
    <location>
        <begin position="9"/>
        <end position="25"/>
    </location>
</feature>
<dbReference type="EMBL" id="JAEKJA010000023">
    <property type="protein sequence ID" value="MBJ3778062.1"/>
    <property type="molecule type" value="Genomic_DNA"/>
</dbReference>
<evidence type="ECO:0000313" key="3">
    <source>
        <dbReference type="Proteomes" id="UP000609531"/>
    </source>
</evidence>
<dbReference type="RefSeq" id="WP_198883966.1">
    <property type="nucleotide sequence ID" value="NZ_JAEKJA010000023.1"/>
</dbReference>
<dbReference type="InterPro" id="IPR015943">
    <property type="entry name" value="WD40/YVTN_repeat-like_dom_sf"/>
</dbReference>
<gene>
    <name evidence="2" type="ORF">JCR33_20345</name>
</gene>
<evidence type="ECO:0000313" key="2">
    <source>
        <dbReference type="EMBL" id="MBJ3778062.1"/>
    </source>
</evidence>
<accession>A0A934MEY2</accession>
<dbReference type="InterPro" id="IPR036322">
    <property type="entry name" value="WD40_repeat_dom_sf"/>
</dbReference>
<dbReference type="SUPFAM" id="SSF50978">
    <property type="entry name" value="WD40 repeat-like"/>
    <property type="match status" value="1"/>
</dbReference>
<comment type="caution">
    <text evidence="2">The sequence shown here is derived from an EMBL/GenBank/DDBJ whole genome shotgun (WGS) entry which is preliminary data.</text>
</comment>
<name>A0A934MEY2_9HYPH</name>
<dbReference type="InterPro" id="IPR001680">
    <property type="entry name" value="WD40_rpt"/>
</dbReference>
<evidence type="ECO:0000256" key="1">
    <source>
        <dbReference type="SAM" id="MobiDB-lite"/>
    </source>
</evidence>
<reference evidence="2" key="1">
    <citation type="submission" date="2020-12" db="EMBL/GenBank/DDBJ databases">
        <title>Bacterial taxonomy.</title>
        <authorList>
            <person name="Pan X."/>
        </authorList>
    </citation>
    <scope>NUCLEOTIDE SEQUENCE</scope>
    <source>
        <strain evidence="2">B2012</strain>
    </source>
</reference>
<proteinExistence type="predicted"/>
<dbReference type="Proteomes" id="UP000609531">
    <property type="component" value="Unassembled WGS sequence"/>
</dbReference>
<keyword evidence="3" id="KW-1185">Reference proteome</keyword>
<organism evidence="2 3">
    <name type="scientific">Acuticoccus mangrovi</name>
    <dbReference type="NCBI Taxonomy" id="2796142"/>
    <lineage>
        <taxon>Bacteria</taxon>
        <taxon>Pseudomonadati</taxon>
        <taxon>Pseudomonadota</taxon>
        <taxon>Alphaproteobacteria</taxon>
        <taxon>Hyphomicrobiales</taxon>
        <taxon>Amorphaceae</taxon>
        <taxon>Acuticoccus</taxon>
    </lineage>
</organism>
<dbReference type="AlphaFoldDB" id="A0A934MEY2"/>
<sequence length="359" mass="37336">MQGGLSADLRTREGFPPTELERGGRPIETGAYVTAAVGLGDVVAAAHGNGEVRLFAAGKGAEPMVVPAHRGAVLAMARAGDDALVTGGDDGRFLRISAQGEVEEIASFGSRWVDCVAAGPATGLLACSAGKHAYVRSSDGGKTEMLEHPSTVGGLAFDRKGRLAVAHYGGVTVWERKGRRWTSTRLVWAGSHIGVSWSPDGKFVVTAMQENALHGWRLRDKADMRMSGYPSKARSVDWVGEVPYLVTSGADQAICWPFGGKDGPMGRGPLCVAYGGKQLATAVVGMPGKSAVLVGFQDGAVLFSELKDDVDGFVVRGSTGVEVTALAVTASHSHILIGDADGGLLWLPLDKGAHYAGAL</sequence>